<dbReference type="Pfam" id="PF24883">
    <property type="entry name" value="NPHP3_N"/>
    <property type="match status" value="1"/>
</dbReference>
<accession>A0A4Q2DDZ3</accession>
<dbReference type="Gene3D" id="3.40.50.300">
    <property type="entry name" value="P-loop containing nucleotide triphosphate hydrolases"/>
    <property type="match status" value="1"/>
</dbReference>
<evidence type="ECO:0000256" key="1">
    <source>
        <dbReference type="ARBA" id="ARBA00022737"/>
    </source>
</evidence>
<dbReference type="Proteomes" id="UP000290288">
    <property type="component" value="Unassembled WGS sequence"/>
</dbReference>
<evidence type="ECO:0000259" key="2">
    <source>
        <dbReference type="PROSITE" id="PS50837"/>
    </source>
</evidence>
<dbReference type="STRING" id="2316362.A0A4Q2DDZ3"/>
<dbReference type="PANTHER" id="PTHR10039">
    <property type="entry name" value="AMELOGENIN"/>
    <property type="match status" value="1"/>
</dbReference>
<dbReference type="InterPro" id="IPR027417">
    <property type="entry name" value="P-loop_NTPase"/>
</dbReference>
<dbReference type="SUPFAM" id="SSF52540">
    <property type="entry name" value="P-loop containing nucleoside triphosphate hydrolases"/>
    <property type="match status" value="1"/>
</dbReference>
<dbReference type="PANTHER" id="PTHR10039:SF14">
    <property type="entry name" value="NACHT DOMAIN-CONTAINING PROTEIN"/>
    <property type="match status" value="1"/>
</dbReference>
<keyword evidence="4" id="KW-1185">Reference proteome</keyword>
<gene>
    <name evidence="3" type="ORF">EST38_g8132</name>
</gene>
<dbReference type="InterPro" id="IPR056884">
    <property type="entry name" value="NPHP3-like_N"/>
</dbReference>
<dbReference type="AlphaFoldDB" id="A0A4Q2DDZ3"/>
<reference evidence="3 4" key="1">
    <citation type="submission" date="2019-01" db="EMBL/GenBank/DDBJ databases">
        <title>Draft genome sequence of Psathyrella aberdarensis IHI B618.</title>
        <authorList>
            <person name="Buettner E."/>
            <person name="Kellner H."/>
        </authorList>
    </citation>
    <scope>NUCLEOTIDE SEQUENCE [LARGE SCALE GENOMIC DNA]</scope>
    <source>
        <strain evidence="3 4">IHI B618</strain>
    </source>
</reference>
<proteinExistence type="predicted"/>
<evidence type="ECO:0000313" key="3">
    <source>
        <dbReference type="EMBL" id="RXW17729.1"/>
    </source>
</evidence>
<dbReference type="OrthoDB" id="443402at2759"/>
<sequence length="406" mass="45067">MIQVHKPFWTWTDDGPGPGCPTMFGASKTFSTPSFLLISLIKSLAMSSTFEGAHDFIISASEINFGTTRNYYGHGGGSKAAALEKLREHIAAGAMHDSAERCDAPKCHPETRVAVQDEVFTWILHGDGEENEGPKKLLWLTGPAGTGKTAIMGSIADACYTKGMLACGFFFSSFAGSTNRRTKKCLVATLAYQLVQHDALPEVGERILSSVERNPAIFERQLKVQLDELLLQPFRESRKGLDAQSWPKVIIIDGLDECEAEQHGDIARSPHATPRNKEADQTEILQALLKAANDPCFPFRIIIASRPEPAIQSFFADITQHTTGKIFLDDKYRPDIDMSLFLECKLADIRRRYQLSTSWPSDDVKQILVQNASGQFIYVATVIRFIEGPSAPPHELLDQMRYTPIF</sequence>
<name>A0A4Q2DDZ3_9AGAR</name>
<feature type="domain" description="NACHT" evidence="2">
    <location>
        <begin position="136"/>
        <end position="307"/>
    </location>
</feature>
<dbReference type="InterPro" id="IPR007111">
    <property type="entry name" value="NACHT_NTPase"/>
</dbReference>
<organism evidence="3 4">
    <name type="scientific">Candolleomyces aberdarensis</name>
    <dbReference type="NCBI Taxonomy" id="2316362"/>
    <lineage>
        <taxon>Eukaryota</taxon>
        <taxon>Fungi</taxon>
        <taxon>Dikarya</taxon>
        <taxon>Basidiomycota</taxon>
        <taxon>Agaricomycotina</taxon>
        <taxon>Agaricomycetes</taxon>
        <taxon>Agaricomycetidae</taxon>
        <taxon>Agaricales</taxon>
        <taxon>Agaricineae</taxon>
        <taxon>Psathyrellaceae</taxon>
        <taxon>Candolleomyces</taxon>
    </lineage>
</organism>
<evidence type="ECO:0000313" key="4">
    <source>
        <dbReference type="Proteomes" id="UP000290288"/>
    </source>
</evidence>
<dbReference type="PROSITE" id="PS50837">
    <property type="entry name" value="NACHT"/>
    <property type="match status" value="1"/>
</dbReference>
<dbReference type="EMBL" id="SDEE01000317">
    <property type="protein sequence ID" value="RXW17729.1"/>
    <property type="molecule type" value="Genomic_DNA"/>
</dbReference>
<protein>
    <recommendedName>
        <fullName evidence="2">NACHT domain-containing protein</fullName>
    </recommendedName>
</protein>
<comment type="caution">
    <text evidence="3">The sequence shown here is derived from an EMBL/GenBank/DDBJ whole genome shotgun (WGS) entry which is preliminary data.</text>
</comment>
<keyword evidence="1" id="KW-0677">Repeat</keyword>